<proteinExistence type="predicted"/>
<evidence type="ECO:0000313" key="1">
    <source>
        <dbReference type="EMBL" id="PJF17299.1"/>
    </source>
</evidence>
<reference evidence="1 2" key="1">
    <citation type="submission" date="2016-10" db="EMBL/GenBank/DDBJ databases">
        <title>The genome of Paramicrosporidium saccamoebae is the missing link in understanding Cryptomycota and Microsporidia evolution.</title>
        <authorList>
            <person name="Quandt C.A."/>
            <person name="Beaudet D."/>
            <person name="Corsaro D."/>
            <person name="Michel R."/>
            <person name="Corradi N."/>
            <person name="James T."/>
        </authorList>
    </citation>
    <scope>NUCLEOTIDE SEQUENCE [LARGE SCALE GENOMIC DNA]</scope>
    <source>
        <strain evidence="1 2">KSL3</strain>
    </source>
</reference>
<name>A0A2H9THW0_9FUNG</name>
<evidence type="ECO:0008006" key="3">
    <source>
        <dbReference type="Google" id="ProtNLM"/>
    </source>
</evidence>
<evidence type="ECO:0000313" key="2">
    <source>
        <dbReference type="Proteomes" id="UP000240830"/>
    </source>
</evidence>
<dbReference type="EMBL" id="MTSL01000179">
    <property type="protein sequence ID" value="PJF17299.1"/>
    <property type="molecule type" value="Genomic_DNA"/>
</dbReference>
<gene>
    <name evidence="1" type="ORF">PSACC_02888</name>
</gene>
<organism evidence="1 2">
    <name type="scientific">Paramicrosporidium saccamoebae</name>
    <dbReference type="NCBI Taxonomy" id="1246581"/>
    <lineage>
        <taxon>Eukaryota</taxon>
        <taxon>Fungi</taxon>
        <taxon>Fungi incertae sedis</taxon>
        <taxon>Cryptomycota</taxon>
        <taxon>Cryptomycota incertae sedis</taxon>
        <taxon>Paramicrosporidium</taxon>
    </lineage>
</organism>
<protein>
    <recommendedName>
        <fullName evidence="3">HECT domain-containing protein</fullName>
    </recommendedName>
</protein>
<dbReference type="Proteomes" id="UP000240830">
    <property type="component" value="Unassembled WGS sequence"/>
</dbReference>
<accession>A0A2H9THW0</accession>
<dbReference type="AlphaFoldDB" id="A0A2H9THW0"/>
<keyword evidence="2" id="KW-1185">Reference proteome</keyword>
<comment type="caution">
    <text evidence="1">The sequence shown here is derived from an EMBL/GenBank/DDBJ whole genome shotgun (WGS) entry which is preliminary data.</text>
</comment>
<sequence length="1108" mass="126471">MSLSSLYKPGSRFHLNNETLVYTARWALVASFITPRGEYCPITATLGVSTGVSTMLTALPLYLLLQTLQYCSAGSVDCGKLVERLNRSDGKAVKEIDENWNDCGLAFLEKASPVGIEVLFKTLETDPLASKDQVVQDMADMGEFARKINTKQLRILFNSGAAISSRFFANVPDIKSFHWPPSSKLKLPENILEYYDGPMNNTFWMTPEQFKLFGGKLDKEFLCRSLDYIPNRGSLFGSISLKCFRGLLRSKALVFSSGYAICPETVEEWTNHLEEDLEHVDPGEYWLLPVSVWQKILELPTLVDRVPRNYYKLEDSNMLRVSLFEIGHVSFAAIARQRPYWVETLLDLPLSKLPEDIFASCGKDEMGSFETKLGIRARNIWRNPEIIGNISSALDDDQHYCNGMDSLAYHARPWLRRYGSAKCRSLITRPREDDRIEFPELSNVMVIWDLHIERIKNNEFQDVNNTIPLLTTRKEFCKRMAKTVTSEDLKRLDDRVLQAIGGKCALALKPLITKDVAVKLGPLAFWSFKAKHFNLNLADITPLQVSHLSKGVPTKSSAFTKIEITDLLNCDEETFGILTDSQIDAIHGTQDYIDWIEFRRQVARLIRKPLPGGLKEAFLKCLDFRDKGTHGLEGDECLYVLARIIPKLSDRYWASSMGDLFDDANLQPLRTESPIRNALLKKASRLSFDMKRNFVVNHDGQKYDLEQSLTMIRDSYMSLGNPESTLRHRATLGDGPLRAWLGELLSAMKDTMISNMSNADASIQKFRFPIKGSDGLDAGFLVGKAMQQGLKLPFALDPKFYELVLHASENEIEDYFKGAYFYELKTFHDINLYQRVMGDSFELTSEQETQVKQVLEDQTKTPEEKTEAIEKVRNKAWFDRNRDDCCWAPLNSLTFNGFASTSNYKTYDIPRDKLSIDDWIAKNSSVYSEFEYENMSKFFKQFRDKCLQEFRTFVKCFRSRLGRFLIMPESPIRNKQLFSDLLALTINSSPMTAEELLSKINVEAGVDIDSWYGTVKSEVVFKTFVECLTPKQLSKLVAVWTGAASTDLDLKTPMVSFHDPEDAHEKYNSRKVMKRSTEISNTVVIHEGDEYRSFLKEFSAKLRDAMNS</sequence>
<feature type="non-terminal residue" evidence="1">
    <location>
        <position position="1108"/>
    </location>
</feature>